<accession>A0AAV1LU83</accession>
<dbReference type="PANTHER" id="PTHR10773:SF19">
    <property type="match status" value="1"/>
</dbReference>
<reference evidence="2 3" key="1">
    <citation type="submission" date="2023-11" db="EMBL/GenBank/DDBJ databases">
        <authorList>
            <person name="Hedman E."/>
            <person name="Englund M."/>
            <person name="Stromberg M."/>
            <person name="Nyberg Akerstrom W."/>
            <person name="Nylinder S."/>
            <person name="Jareborg N."/>
            <person name="Kallberg Y."/>
            <person name="Kronander E."/>
        </authorList>
    </citation>
    <scope>NUCLEOTIDE SEQUENCE [LARGE SCALE GENOMIC DNA]</scope>
</reference>
<sequence>MCSNKVDIDFAKHGNEIECLIDDDGDDQLISQAYDQLISQAFVEDNETDTSVLTHNEDSASHLITLDDLLGRCSTSAKTLEELALDALGEADRKKNYDNDLNDSSTIATIILMDIFDEACKRAKQVKRWRKANPSLWKVNVAKKRRAEGSVYLIKNKIRPAKRPKAIDCSKCTFECSDKINEEARIFICRRFWSLDYVGQKNFLLANMEVKTTKTLLLERKRTTKRAYSTQCFFKIEDKINVCQKFFCKTLCISQSVIHNAIKNRDLIGHFKQDNDPRRRRAPTNKTPSEKVEEVCNHIRSFPSMESHYIRKDSKRVYLDCKLSIGKMYSLYVEECEKRNSKPVSEITYRRIFGNDFNLGFFKPKKDQCLICTKYARGDANSNPNLEVEYREHMARKEACNNEKAKDKERANMLREFVSVSFDLQAILQIPSGDIGLLYYTRKLTVYNLTIYESALPNNAHCFTWSEINGKKGSCEIGTILYNYLSECIPNYVTEVSMFSDTCGGQNRNKNVAAILLWAVQKIPNLNIIEQKFLESGHSYMEADSMHSSIEASQKNTAIYSMLD</sequence>
<dbReference type="EMBL" id="CAVLGL010000104">
    <property type="protein sequence ID" value="CAK1598425.1"/>
    <property type="molecule type" value="Genomic_DNA"/>
</dbReference>
<evidence type="ECO:0000313" key="2">
    <source>
        <dbReference type="EMBL" id="CAK1598425.1"/>
    </source>
</evidence>
<dbReference type="AlphaFoldDB" id="A0AAV1LU83"/>
<keyword evidence="3" id="KW-1185">Reference proteome</keyword>
<proteinExistence type="predicted"/>
<feature type="region of interest" description="Disordered" evidence="1">
    <location>
        <begin position="271"/>
        <end position="290"/>
    </location>
</feature>
<organism evidence="2 3">
    <name type="scientific">Parnassius mnemosyne</name>
    <name type="common">clouded apollo</name>
    <dbReference type="NCBI Taxonomy" id="213953"/>
    <lineage>
        <taxon>Eukaryota</taxon>
        <taxon>Metazoa</taxon>
        <taxon>Ecdysozoa</taxon>
        <taxon>Arthropoda</taxon>
        <taxon>Hexapoda</taxon>
        <taxon>Insecta</taxon>
        <taxon>Pterygota</taxon>
        <taxon>Neoptera</taxon>
        <taxon>Endopterygota</taxon>
        <taxon>Lepidoptera</taxon>
        <taxon>Glossata</taxon>
        <taxon>Ditrysia</taxon>
        <taxon>Papilionoidea</taxon>
        <taxon>Papilionidae</taxon>
        <taxon>Parnassiinae</taxon>
        <taxon>Parnassini</taxon>
        <taxon>Parnassius</taxon>
        <taxon>Driopa</taxon>
    </lineage>
</organism>
<evidence type="ECO:0000313" key="3">
    <source>
        <dbReference type="Proteomes" id="UP001314205"/>
    </source>
</evidence>
<dbReference type="Proteomes" id="UP001314205">
    <property type="component" value="Unassembled WGS sequence"/>
</dbReference>
<dbReference type="PANTHER" id="PTHR10773">
    <property type="entry name" value="DNA-DIRECTED RNA POLYMERASES I, II, AND III SUBUNIT RPABC2"/>
    <property type="match status" value="1"/>
</dbReference>
<evidence type="ECO:0000256" key="1">
    <source>
        <dbReference type="SAM" id="MobiDB-lite"/>
    </source>
</evidence>
<protein>
    <submittedName>
        <fullName evidence="2">Uncharacterized protein</fullName>
    </submittedName>
</protein>
<gene>
    <name evidence="2" type="ORF">PARMNEM_LOCUS17413</name>
</gene>
<name>A0AAV1LU83_9NEOP</name>
<comment type="caution">
    <text evidence="2">The sequence shown here is derived from an EMBL/GenBank/DDBJ whole genome shotgun (WGS) entry which is preliminary data.</text>
</comment>